<dbReference type="GO" id="GO:0070402">
    <property type="term" value="F:NADPH binding"/>
    <property type="evidence" value="ECO:0007669"/>
    <property type="project" value="TreeGrafter"/>
</dbReference>
<keyword evidence="1" id="KW-0521">NADP</keyword>
<dbReference type="InterPro" id="IPR011032">
    <property type="entry name" value="GroES-like_sf"/>
</dbReference>
<keyword evidence="2" id="KW-0560">Oxidoreductase</keyword>
<evidence type="ECO:0000313" key="5">
    <source>
        <dbReference type="Proteomes" id="UP000683507"/>
    </source>
</evidence>
<dbReference type="Pfam" id="PF00107">
    <property type="entry name" value="ADH_zinc_N"/>
    <property type="match status" value="1"/>
</dbReference>
<dbReference type="GO" id="GO:0016651">
    <property type="term" value="F:oxidoreductase activity, acting on NAD(P)H"/>
    <property type="evidence" value="ECO:0007669"/>
    <property type="project" value="TreeGrafter"/>
</dbReference>
<reference evidence="4" key="1">
    <citation type="submission" date="2021-04" db="EMBL/GenBank/DDBJ databases">
        <authorList>
            <person name="Rodrigo-Torres L."/>
            <person name="Arahal R. D."/>
            <person name="Lucena T."/>
        </authorList>
    </citation>
    <scope>NUCLEOTIDE SEQUENCE</scope>
    <source>
        <strain evidence="4">AS29M-1</strain>
    </source>
</reference>
<proteinExistence type="predicted"/>
<evidence type="ECO:0000256" key="2">
    <source>
        <dbReference type="ARBA" id="ARBA00023002"/>
    </source>
</evidence>
<dbReference type="PANTHER" id="PTHR48106:SF18">
    <property type="entry name" value="QUINONE OXIDOREDUCTASE PIG3"/>
    <property type="match status" value="1"/>
</dbReference>
<evidence type="ECO:0000256" key="1">
    <source>
        <dbReference type="ARBA" id="ARBA00022857"/>
    </source>
</evidence>
<dbReference type="Gene3D" id="3.40.50.720">
    <property type="entry name" value="NAD(P)-binding Rossmann-like Domain"/>
    <property type="match status" value="1"/>
</dbReference>
<dbReference type="RefSeq" id="WP_258540572.1">
    <property type="nucleotide sequence ID" value="NZ_OU015584.1"/>
</dbReference>
<dbReference type="InterPro" id="IPR013149">
    <property type="entry name" value="ADH-like_C"/>
</dbReference>
<dbReference type="InterPro" id="IPR013154">
    <property type="entry name" value="ADH-like_N"/>
</dbReference>
<keyword evidence="4" id="KW-0012">Acyltransferase</keyword>
<dbReference type="KEGG" id="ptan:CRYO30217_00334"/>
<evidence type="ECO:0000313" key="4">
    <source>
        <dbReference type="EMBL" id="CAG5077265.1"/>
    </source>
</evidence>
<dbReference type="GO" id="GO:0004315">
    <property type="term" value="F:3-oxoacyl-[acyl-carrier-protein] synthase activity"/>
    <property type="evidence" value="ECO:0007669"/>
    <property type="project" value="UniProtKB-EC"/>
</dbReference>
<dbReference type="SUPFAM" id="SSF50129">
    <property type="entry name" value="GroES-like"/>
    <property type="match status" value="1"/>
</dbReference>
<dbReference type="PANTHER" id="PTHR48106">
    <property type="entry name" value="QUINONE OXIDOREDUCTASE PIG3-RELATED"/>
    <property type="match status" value="1"/>
</dbReference>
<organism evidence="4 5">
    <name type="scientific">Parvicella tangerina</name>
    <dbReference type="NCBI Taxonomy" id="2829795"/>
    <lineage>
        <taxon>Bacteria</taxon>
        <taxon>Pseudomonadati</taxon>
        <taxon>Bacteroidota</taxon>
        <taxon>Flavobacteriia</taxon>
        <taxon>Flavobacteriales</taxon>
        <taxon>Parvicellaceae</taxon>
        <taxon>Parvicella</taxon>
    </lineage>
</organism>
<sequence>MSKMKAAVLVKTGSAEKAFEIREVQQPTIEGLEVLIKVEAFGLNFADVMARNGLYQDAPPLPSILGYDVVGEVVEVATDEAKHLIGKRVVAMTRFGGYAEYAKTDYRACAVISDNISATKAAALATQYCTAYYAAYECINVFEGDYVLIHAAAGGVGTALTQLCKHKGCTVFGTTGSDAKFDYLKANGVDYPINYRKHDYEREVKKQGGGRLLDVAFNSVGGTTFKKDFKLLEKGGKSVIYGAAERSGKKGGAIATLGLAWNFGLLSPIQLLVNSKGVIGINMLRIADFKPLTIKRCLEEVVRMTEEGILNPSEGGTYSFEKIGEAHAYLESRKSTGKIAVTWN</sequence>
<dbReference type="PROSITE" id="PS01162">
    <property type="entry name" value="QOR_ZETA_CRYSTAL"/>
    <property type="match status" value="1"/>
</dbReference>
<dbReference type="InterPro" id="IPR020843">
    <property type="entry name" value="ER"/>
</dbReference>
<dbReference type="EC" id="2.3.1.41" evidence="4"/>
<name>A0A916JK81_9FLAO</name>
<dbReference type="SMART" id="SM00829">
    <property type="entry name" value="PKS_ER"/>
    <property type="match status" value="1"/>
</dbReference>
<dbReference type="Proteomes" id="UP000683507">
    <property type="component" value="Chromosome"/>
</dbReference>
<dbReference type="GO" id="GO:0008270">
    <property type="term" value="F:zinc ion binding"/>
    <property type="evidence" value="ECO:0007669"/>
    <property type="project" value="InterPro"/>
</dbReference>
<protein>
    <submittedName>
        <fullName evidence="4">Phthiocerol synthesis polyketide synthase type I PpsC</fullName>
        <ecNumber evidence="4">2.3.1.41</ecNumber>
    </submittedName>
</protein>
<dbReference type="InterPro" id="IPR002364">
    <property type="entry name" value="Quin_OxRdtase/zeta-crystal_CS"/>
</dbReference>
<keyword evidence="4" id="KW-0808">Transferase</keyword>
<dbReference type="AlphaFoldDB" id="A0A916JK81"/>
<dbReference type="Pfam" id="PF08240">
    <property type="entry name" value="ADH_N"/>
    <property type="match status" value="1"/>
</dbReference>
<keyword evidence="5" id="KW-1185">Reference proteome</keyword>
<gene>
    <name evidence="4" type="primary">ppsC</name>
    <name evidence="4" type="ORF">CRYO30217_00334</name>
</gene>
<dbReference type="InterPro" id="IPR036291">
    <property type="entry name" value="NAD(P)-bd_dom_sf"/>
</dbReference>
<dbReference type="EMBL" id="OU015584">
    <property type="protein sequence ID" value="CAG5077265.1"/>
    <property type="molecule type" value="Genomic_DNA"/>
</dbReference>
<dbReference type="SUPFAM" id="SSF51735">
    <property type="entry name" value="NAD(P)-binding Rossmann-fold domains"/>
    <property type="match status" value="1"/>
</dbReference>
<dbReference type="Gene3D" id="3.90.180.10">
    <property type="entry name" value="Medium-chain alcohol dehydrogenases, catalytic domain"/>
    <property type="match status" value="1"/>
</dbReference>
<feature type="domain" description="Enoyl reductase (ER)" evidence="3">
    <location>
        <begin position="14"/>
        <end position="341"/>
    </location>
</feature>
<accession>A0A916JK81</accession>
<evidence type="ECO:0000259" key="3">
    <source>
        <dbReference type="SMART" id="SM00829"/>
    </source>
</evidence>